<name>A0ABP7V410_9BACI</name>
<organism evidence="1 2">
    <name type="scientific">Amphibacillus indicireducens</name>
    <dbReference type="NCBI Taxonomy" id="1076330"/>
    <lineage>
        <taxon>Bacteria</taxon>
        <taxon>Bacillati</taxon>
        <taxon>Bacillota</taxon>
        <taxon>Bacilli</taxon>
        <taxon>Bacillales</taxon>
        <taxon>Bacillaceae</taxon>
        <taxon>Amphibacillus</taxon>
    </lineage>
</organism>
<proteinExistence type="predicted"/>
<dbReference type="RefSeq" id="WP_344909611.1">
    <property type="nucleotide sequence ID" value="NZ_BAABDL010000014.1"/>
</dbReference>
<reference evidence="2" key="1">
    <citation type="journal article" date="2019" name="Int. J. Syst. Evol. Microbiol.">
        <title>The Global Catalogue of Microorganisms (GCM) 10K type strain sequencing project: providing services to taxonomists for standard genome sequencing and annotation.</title>
        <authorList>
            <consortium name="The Broad Institute Genomics Platform"/>
            <consortium name="The Broad Institute Genome Sequencing Center for Infectious Disease"/>
            <person name="Wu L."/>
            <person name="Ma J."/>
        </authorList>
    </citation>
    <scope>NUCLEOTIDE SEQUENCE [LARGE SCALE GENOMIC DNA]</scope>
    <source>
        <strain evidence="2">JCM 17250</strain>
    </source>
</reference>
<dbReference type="EMBL" id="BAABDL010000014">
    <property type="protein sequence ID" value="GAA4058842.1"/>
    <property type="molecule type" value="Genomic_DNA"/>
</dbReference>
<sequence length="79" mass="9429">MIKQSCNLIALIIFYDENFKEEVALVYSPTSYYYLIMPTKHFHTSEEKNGTLYITEIKNAFFIPSADVEKKLKEWRNRD</sequence>
<dbReference type="Proteomes" id="UP001501734">
    <property type="component" value="Unassembled WGS sequence"/>
</dbReference>
<accession>A0ABP7V410</accession>
<keyword evidence="2" id="KW-1185">Reference proteome</keyword>
<gene>
    <name evidence="1" type="ORF">GCM10022410_02530</name>
</gene>
<evidence type="ECO:0000313" key="2">
    <source>
        <dbReference type="Proteomes" id="UP001501734"/>
    </source>
</evidence>
<protein>
    <submittedName>
        <fullName evidence="1">Uncharacterized protein</fullName>
    </submittedName>
</protein>
<evidence type="ECO:0000313" key="1">
    <source>
        <dbReference type="EMBL" id="GAA4058842.1"/>
    </source>
</evidence>
<comment type="caution">
    <text evidence="1">The sequence shown here is derived from an EMBL/GenBank/DDBJ whole genome shotgun (WGS) entry which is preliminary data.</text>
</comment>